<organism evidence="1 2">
    <name type="scientific">Entomophthora muscae</name>
    <dbReference type="NCBI Taxonomy" id="34485"/>
    <lineage>
        <taxon>Eukaryota</taxon>
        <taxon>Fungi</taxon>
        <taxon>Fungi incertae sedis</taxon>
        <taxon>Zoopagomycota</taxon>
        <taxon>Entomophthoromycotina</taxon>
        <taxon>Entomophthoromycetes</taxon>
        <taxon>Entomophthorales</taxon>
        <taxon>Entomophthoraceae</taxon>
        <taxon>Entomophthora</taxon>
    </lineage>
</organism>
<evidence type="ECO:0000313" key="1">
    <source>
        <dbReference type="EMBL" id="KAJ9058731.1"/>
    </source>
</evidence>
<comment type="caution">
    <text evidence="1">The sequence shown here is derived from an EMBL/GenBank/DDBJ whole genome shotgun (WGS) entry which is preliminary data.</text>
</comment>
<reference evidence="1" key="1">
    <citation type="submission" date="2022-04" db="EMBL/GenBank/DDBJ databases">
        <title>Genome of the entomopathogenic fungus Entomophthora muscae.</title>
        <authorList>
            <person name="Elya C."/>
            <person name="Lovett B.R."/>
            <person name="Lee E."/>
            <person name="Macias A.M."/>
            <person name="Hajek A.E."/>
            <person name="De Bivort B.L."/>
            <person name="Kasson M.T."/>
            <person name="De Fine Licht H.H."/>
            <person name="Stajich J.E."/>
        </authorList>
    </citation>
    <scope>NUCLEOTIDE SEQUENCE</scope>
    <source>
        <strain evidence="1">Berkeley</strain>
    </source>
</reference>
<protein>
    <submittedName>
        <fullName evidence="1">Cu(2+)-transporting P-type ATPase</fullName>
    </submittedName>
</protein>
<gene>
    <name evidence="1" type="primary">CCC2_1</name>
    <name evidence="1" type="ORF">DSO57_1009325</name>
</gene>
<keyword evidence="2" id="KW-1185">Reference proteome</keyword>
<dbReference type="EMBL" id="QTSX02005709">
    <property type="protein sequence ID" value="KAJ9058731.1"/>
    <property type="molecule type" value="Genomic_DNA"/>
</dbReference>
<proteinExistence type="predicted"/>
<dbReference type="Proteomes" id="UP001165960">
    <property type="component" value="Unassembled WGS sequence"/>
</dbReference>
<name>A0ACC2S9D1_9FUNG</name>
<evidence type="ECO:0000313" key="2">
    <source>
        <dbReference type="Proteomes" id="UP001165960"/>
    </source>
</evidence>
<sequence>MSTRSEGSASAEFGVKGMTCQSCVKSIKSSVGSLDGITSIDVSLEKEFATVLFDPSMLTQASIRSAIEDCGFDVVRTCVFSIQGMTCQSCVKSIESSLKDYDGLLNLQVFLEDDSATVSFIFPLTESKLIKAIEDCGFDVALKNDQETSSLFEVSLQVQGMTCQSCVQSITKAISPLPGILSAQISLEKESAKVKFTHPITKEKIIQAIQDCGFDVSDPNASQQHIQILVKGMTCNSCVKSIQTSVASNPGIEQIQVSLEQENASVWFDSRTLTPEEIVSMIEDCGFDASLSSNNSSDRFLKSSSPIPLSSTTSTIAPAIEDQSLETAQLIVEGMTCSSCTSAIENGLKKVPGVKSCLVSLMSKRADVQYDSHILSEADIARLITGLGFKAEVSQKNQKGAVTLSIYGMTCSSCTNLIEREVSKKPGILDIQVNLSLECANVKFDTNQVGPREIIEYITTLGFDAILEVKSNSAQIESLNKTKEILMWRQHLTHCLWLAVPVFLIAKVLHKIPGIRNILNLSLEAFPTLTLGIFLQMLLTIPLQFGVGWMFYVNSYRALSHNNATMDVLIALGTSAAFFFSIFSILVSMYSMNPPTCFFETSAMLITFVTLGRYLENRAKAKTSSALSKLMSLTPPMCTLVTLDPPSEEKIPSELIQVGDLLRIVPGDRIPADGFIVSGSSDVDESMVTGEPLPVTKKEGSAVVGGTVNGPGSFVMKAHRVGEETTLSQIVKLVETAQTSRAPIQAFSDKVSRYFVPTVVALSGLTFFAWLVIGFAVPDLVPAIVGLEKKGVPMTALTFAISVVVVSCPCALGLATPTAVMAGTGVGAQLGILIKGGEPLEAAKGLTKIIFDKTGTLTMGKLSVVRSECFVGSLSQNEFLKAVVLAEESSEHPLGRAIVEHYHKVICMPLTGSQVTDFESITGQGVRCLVQLDGQTKPISVLVGNSKFLEASGVLPPQNFTGIKEEEERRGHTVILVALDGVFGGFVALSDVLRPESLATVQALRRMGLEVAMVTGDQTLTARAIASGCDIDEVHAGVSPEGKANILRKFISQGHSVCMVGDGINDSPALAEANVGISMAGGTDIAMEAADIVLMKSDLMDVAASIDLSRTIFWRIRLNFIWATAYNFIAIPLAMGLFVPLHLLLPPVMSAAAMALSSISVVCSSLLLKLYRKPRFDMNSQSFIREPHDTEFWHPIPKYIYAKYLLMFSFWPFSRARYQPLASSDNVELLPTSERQAYDPRNHLIVSTASSATLNSPPHTTSPHSILIHDDLL</sequence>
<accession>A0ACC2S9D1</accession>